<dbReference type="AlphaFoldDB" id="A0A930YGE5"/>
<dbReference type="RefSeq" id="WP_194709019.1">
    <property type="nucleotide sequence ID" value="NZ_JADKPN010000019.1"/>
</dbReference>
<dbReference type="InterPro" id="IPR014729">
    <property type="entry name" value="Rossmann-like_a/b/a_fold"/>
</dbReference>
<dbReference type="SUPFAM" id="SSF52402">
    <property type="entry name" value="Adenine nucleotide alpha hydrolases-like"/>
    <property type="match status" value="1"/>
</dbReference>
<evidence type="ECO:0000313" key="1">
    <source>
        <dbReference type="EMBL" id="MBF4765838.1"/>
    </source>
</evidence>
<evidence type="ECO:0000313" key="2">
    <source>
        <dbReference type="Proteomes" id="UP000640489"/>
    </source>
</evidence>
<dbReference type="Proteomes" id="UP000640489">
    <property type="component" value="Unassembled WGS sequence"/>
</dbReference>
<dbReference type="EMBL" id="JADKPN010000019">
    <property type="protein sequence ID" value="MBF4765838.1"/>
    <property type="molecule type" value="Genomic_DNA"/>
</dbReference>
<evidence type="ECO:0008006" key="3">
    <source>
        <dbReference type="Google" id="ProtNLM"/>
    </source>
</evidence>
<name>A0A930YGE5_9ACTN</name>
<accession>A0A930YGE5</accession>
<gene>
    <name evidence="1" type="ORF">ISU07_22115</name>
</gene>
<keyword evidence="2" id="KW-1185">Reference proteome</keyword>
<proteinExistence type="predicted"/>
<sequence>MSADRPRRILVVTDQATPTPALLREIRNRSDAADTQFRLVVVNPARAELHLLHPERHDKAAEAEATLRAVIADVQLAAGGPVVGSVSIRHDPMDVVEETVHDEPVDEVILALPEHRLAVLLHQDLPHRLARLGIPIGHLPEPATPPA</sequence>
<organism evidence="1 2">
    <name type="scientific">Nocardioides islandensis</name>
    <dbReference type="NCBI Taxonomy" id="433663"/>
    <lineage>
        <taxon>Bacteria</taxon>
        <taxon>Bacillati</taxon>
        <taxon>Actinomycetota</taxon>
        <taxon>Actinomycetes</taxon>
        <taxon>Propionibacteriales</taxon>
        <taxon>Nocardioidaceae</taxon>
        <taxon>Nocardioides</taxon>
    </lineage>
</organism>
<dbReference type="Gene3D" id="3.40.50.620">
    <property type="entry name" value="HUPs"/>
    <property type="match status" value="1"/>
</dbReference>
<reference evidence="1" key="1">
    <citation type="submission" date="2020-11" db="EMBL/GenBank/DDBJ databases">
        <title>Nocardioides sp. nov., isolated from Soil of Cynanchum wilfordii Hemsley rhizosphere.</title>
        <authorList>
            <person name="Lee J.-S."/>
            <person name="Suh M.K."/>
            <person name="Kim J.-S."/>
        </authorList>
    </citation>
    <scope>NUCLEOTIDE SEQUENCE</scope>
    <source>
        <strain evidence="1">KCTC 19275</strain>
    </source>
</reference>
<protein>
    <recommendedName>
        <fullName evidence="3">Universal stress protein</fullName>
    </recommendedName>
</protein>
<comment type="caution">
    <text evidence="1">The sequence shown here is derived from an EMBL/GenBank/DDBJ whole genome shotgun (WGS) entry which is preliminary data.</text>
</comment>